<name>A0A2H0UPY1_9BACT</name>
<protein>
    <submittedName>
        <fullName evidence="2">Uncharacterized protein</fullName>
    </submittedName>
</protein>
<reference evidence="3" key="1">
    <citation type="submission" date="2017-09" db="EMBL/GenBank/DDBJ databases">
        <title>Depth-based differentiation of microbial function through sediment-hosted aquifers and enrichment of novel symbionts in the deep terrestrial subsurface.</title>
        <authorList>
            <person name="Probst A.J."/>
            <person name="Ladd B."/>
            <person name="Jarett J.K."/>
            <person name="Geller-Mcgrath D.E."/>
            <person name="Sieber C.M.K."/>
            <person name="Emerson J.B."/>
            <person name="Anantharaman K."/>
            <person name="Thomas B.C."/>
            <person name="Malmstrom R."/>
            <person name="Stieglmeier M."/>
            <person name="Klingl A."/>
            <person name="Woyke T."/>
            <person name="Ryan C.M."/>
            <person name="Banfield J.F."/>
        </authorList>
    </citation>
    <scope>NUCLEOTIDE SEQUENCE [LARGE SCALE GENOMIC DNA]</scope>
</reference>
<keyword evidence="1" id="KW-1133">Transmembrane helix</keyword>
<dbReference type="AlphaFoldDB" id="A0A2H0UPY1"/>
<gene>
    <name evidence="2" type="ORF">COU09_02010</name>
</gene>
<accession>A0A2H0UPY1</accession>
<evidence type="ECO:0000313" key="3">
    <source>
        <dbReference type="Proteomes" id="UP000229615"/>
    </source>
</evidence>
<proteinExistence type="predicted"/>
<feature type="transmembrane region" description="Helical" evidence="1">
    <location>
        <begin position="12"/>
        <end position="36"/>
    </location>
</feature>
<keyword evidence="1" id="KW-0812">Transmembrane</keyword>
<organism evidence="2 3">
    <name type="scientific">Candidatus Harrisonbacteria bacterium CG10_big_fil_rev_8_21_14_0_10_44_23</name>
    <dbReference type="NCBI Taxonomy" id="1974585"/>
    <lineage>
        <taxon>Bacteria</taxon>
        <taxon>Candidatus Harrisoniibacteriota</taxon>
    </lineage>
</organism>
<evidence type="ECO:0000256" key="1">
    <source>
        <dbReference type="SAM" id="Phobius"/>
    </source>
</evidence>
<dbReference type="Proteomes" id="UP000229615">
    <property type="component" value="Unassembled WGS sequence"/>
</dbReference>
<keyword evidence="1" id="KW-0472">Membrane</keyword>
<comment type="caution">
    <text evidence="2">The sequence shown here is derived from an EMBL/GenBank/DDBJ whole genome shotgun (WGS) entry which is preliminary data.</text>
</comment>
<dbReference type="EMBL" id="PFBB01000022">
    <property type="protein sequence ID" value="PIR88492.1"/>
    <property type="molecule type" value="Genomic_DNA"/>
</dbReference>
<sequence length="105" mass="11866">MFNKRRQQKWEMISKVALVVSGVVAVITVFSGVFLYNGVVQLRNANQENSELLTWAELKNADLKSDFYNLLDFSSLDQLAQSLNLVKEQNPDYLKVGGLQVSARN</sequence>
<evidence type="ECO:0000313" key="2">
    <source>
        <dbReference type="EMBL" id="PIR88492.1"/>
    </source>
</evidence>